<evidence type="ECO:0000313" key="3">
    <source>
        <dbReference type="Proteomes" id="UP001501727"/>
    </source>
</evidence>
<proteinExistence type="predicted"/>
<dbReference type="EMBL" id="BAAAZU010000031">
    <property type="protein sequence ID" value="GAA3932940.1"/>
    <property type="molecule type" value="Genomic_DNA"/>
</dbReference>
<dbReference type="InterPro" id="IPR021457">
    <property type="entry name" value="DUF3108"/>
</dbReference>
<evidence type="ECO:0000313" key="2">
    <source>
        <dbReference type="EMBL" id="GAA3932940.1"/>
    </source>
</evidence>
<feature type="chain" id="PRO_5045282315" evidence="1">
    <location>
        <begin position="28"/>
        <end position="229"/>
    </location>
</feature>
<accession>A0ABP7MYK3</accession>
<reference evidence="3" key="1">
    <citation type="journal article" date="2019" name="Int. J. Syst. Evol. Microbiol.">
        <title>The Global Catalogue of Microorganisms (GCM) 10K type strain sequencing project: providing services to taxonomists for standard genome sequencing and annotation.</title>
        <authorList>
            <consortium name="The Broad Institute Genomics Platform"/>
            <consortium name="The Broad Institute Genome Sequencing Center for Infectious Disease"/>
            <person name="Wu L."/>
            <person name="Ma J."/>
        </authorList>
    </citation>
    <scope>NUCLEOTIDE SEQUENCE [LARGE SCALE GENOMIC DNA]</scope>
    <source>
        <strain evidence="3">JCM 16916</strain>
    </source>
</reference>
<keyword evidence="3" id="KW-1185">Reference proteome</keyword>
<sequence length="229" mass="24970">MMKTTGIKKPLLLGAALFALASTSALAVEPFSASYQASYMGLQGNGRMTLESQGNDRWKYTLSIGSNGIQLNQSTVFEDRDGKWRPLSGTDSSMLLIKKTDKKATYDWDKGVATWSGDVKADRAGPVKLQAGDVDALLLNLELARDVPAGKPLQYRMVEDGRVKTLAYKVVGKDEITVGGKTHTATKVSNRNGDKETIAWVVEGIPVPARILQRKNGKDEIDLRIQSVQ</sequence>
<protein>
    <submittedName>
        <fullName evidence="2">DUF3108 domain-containing protein</fullName>
    </submittedName>
</protein>
<gene>
    <name evidence="2" type="ORF">GCM10022229_28290</name>
</gene>
<name>A0ABP7MYK3_9GAMM</name>
<evidence type="ECO:0000256" key="1">
    <source>
        <dbReference type="SAM" id="SignalP"/>
    </source>
</evidence>
<dbReference type="Pfam" id="PF11306">
    <property type="entry name" value="DUF3108"/>
    <property type="match status" value="1"/>
</dbReference>
<dbReference type="Proteomes" id="UP001501727">
    <property type="component" value="Unassembled WGS sequence"/>
</dbReference>
<organism evidence="2 3">
    <name type="scientific">Luteimonas lutimaris</name>
    <dbReference type="NCBI Taxonomy" id="698645"/>
    <lineage>
        <taxon>Bacteria</taxon>
        <taxon>Pseudomonadati</taxon>
        <taxon>Pseudomonadota</taxon>
        <taxon>Gammaproteobacteria</taxon>
        <taxon>Lysobacterales</taxon>
        <taxon>Lysobacteraceae</taxon>
        <taxon>Luteimonas</taxon>
    </lineage>
</organism>
<feature type="signal peptide" evidence="1">
    <location>
        <begin position="1"/>
        <end position="27"/>
    </location>
</feature>
<comment type="caution">
    <text evidence="2">The sequence shown here is derived from an EMBL/GenBank/DDBJ whole genome shotgun (WGS) entry which is preliminary data.</text>
</comment>
<keyword evidence="1" id="KW-0732">Signal</keyword>